<evidence type="ECO:0000256" key="10">
    <source>
        <dbReference type="ARBA" id="ARBA00022840"/>
    </source>
</evidence>
<dbReference type="EMBL" id="QUSW01000006">
    <property type="protein sequence ID" value="RQP22666.1"/>
    <property type="molecule type" value="Genomic_DNA"/>
</dbReference>
<keyword evidence="7 15" id="KW-0812">Transmembrane</keyword>
<dbReference type="AlphaFoldDB" id="A0A3N7HNI6"/>
<dbReference type="Proteomes" id="UP000267464">
    <property type="component" value="Unassembled WGS sequence"/>
</dbReference>
<dbReference type="Gene3D" id="3.30.565.10">
    <property type="entry name" value="Histidine kinase-like ATPase, C-terminal domain"/>
    <property type="match status" value="1"/>
</dbReference>
<dbReference type="Pfam" id="PF01590">
    <property type="entry name" value="GAF"/>
    <property type="match status" value="1"/>
</dbReference>
<comment type="catalytic activity">
    <reaction evidence="1 14">
        <text>ATP + protein L-histidine = ADP + protein N-phospho-L-histidine.</text>
        <dbReference type="EC" id="2.7.13.3"/>
    </reaction>
</comment>
<dbReference type="Gene3D" id="1.20.5.1930">
    <property type="match status" value="1"/>
</dbReference>
<accession>A0A3N7HNI6</accession>
<dbReference type="SUPFAM" id="SSF55781">
    <property type="entry name" value="GAF domain-like"/>
    <property type="match status" value="1"/>
</dbReference>
<dbReference type="OrthoDB" id="9811306at2"/>
<dbReference type="InterPro" id="IPR029016">
    <property type="entry name" value="GAF-like_dom_sf"/>
</dbReference>
<dbReference type="InterPro" id="IPR003660">
    <property type="entry name" value="HAMP_dom"/>
</dbReference>
<evidence type="ECO:0000256" key="2">
    <source>
        <dbReference type="ARBA" id="ARBA00004429"/>
    </source>
</evidence>
<dbReference type="SUPFAM" id="SSF158472">
    <property type="entry name" value="HAMP domain-like"/>
    <property type="match status" value="1"/>
</dbReference>
<sequence>MRTRQTLAFRLLSTGLGFLALALASIAMTLWVTWQLEGGAAAVNEAGRMRMMSYRLALEAAAGPSARLQAGFRSMDATLDLLGTGDPSRPLFVPWNSASRTEFAEIRREWIALRDAWASGRRPATAEVDALVSHVDLLVSLIEQRLSGWTDLLRGVQLTMVGLAIVVAVLLTYAMHLMVLDPLRRLGQGVRAIRAGLFGARVQVASEDEFGELAEDFNDMAARLESLYGDLEGKVREKTSHLEVERERMAALYDVSGFVSQAESLDDLARGFADKVKRAASADAAIVRWSDDGSRHFLMLAQQGLPPALAEQEQCLPSGGCHCGNASAATAARSIPIRLEAATGGACARAGFESLVTVPVVLHHRVLGEVDLLFRGPHELSGDDRALVEAMASHLAGGIEGLRAAAAEREAAVAGERSLLAQELHDSIAQSLAFLKIQVELLRSARRRGDATAADHTVAEIDTGVRECYADVRELLLHFRTRTDSGDIESALRATLRKFEIQTGLAATLEMTGHGVPLPADVQVQVLHVVQEALSNVRKHAGARSVSVRVAQSPQWRFSITDDGAGFDLDDAPDESHVGLRIMRERAGRIGALVSVQSAQGAGTTVELTVPGPVATEAATPPSSLQGVTS</sequence>
<feature type="transmembrane region" description="Helical" evidence="15">
    <location>
        <begin position="155"/>
        <end position="175"/>
    </location>
</feature>
<evidence type="ECO:0000256" key="8">
    <source>
        <dbReference type="ARBA" id="ARBA00022741"/>
    </source>
</evidence>
<reference evidence="17 18" key="2">
    <citation type="submission" date="2018-12" db="EMBL/GenBank/DDBJ databases">
        <title>Rhizobacter gummiphilus sp. nov., a rubber-degrading bacterium isolated from the soil of a botanical garden in Japan.</title>
        <authorList>
            <person name="Shunsuke S.S."/>
        </authorList>
    </citation>
    <scope>NUCLEOTIDE SEQUENCE [LARGE SCALE GENOMIC DNA]</scope>
    <source>
        <strain evidence="17 18">S-16</strain>
    </source>
</reference>
<dbReference type="GO" id="GO:0046983">
    <property type="term" value="F:protein dimerization activity"/>
    <property type="evidence" value="ECO:0007669"/>
    <property type="project" value="UniProtKB-UniRule"/>
</dbReference>
<dbReference type="SMART" id="SM00387">
    <property type="entry name" value="HATPase_c"/>
    <property type="match status" value="1"/>
</dbReference>
<evidence type="ECO:0000256" key="9">
    <source>
        <dbReference type="ARBA" id="ARBA00022777"/>
    </source>
</evidence>
<evidence type="ECO:0000313" key="18">
    <source>
        <dbReference type="Proteomes" id="UP000267464"/>
    </source>
</evidence>
<feature type="transmembrane region" description="Helical" evidence="15">
    <location>
        <begin position="7"/>
        <end position="34"/>
    </location>
</feature>
<dbReference type="InterPro" id="IPR036890">
    <property type="entry name" value="HATPase_C_sf"/>
</dbReference>
<dbReference type="InterPro" id="IPR029095">
    <property type="entry name" value="NarX-like_N"/>
</dbReference>
<keyword evidence="9 14" id="KW-0418">Kinase</keyword>
<evidence type="ECO:0000256" key="12">
    <source>
        <dbReference type="ARBA" id="ARBA00023012"/>
    </source>
</evidence>
<dbReference type="PROSITE" id="PS50885">
    <property type="entry name" value="HAMP"/>
    <property type="match status" value="1"/>
</dbReference>
<dbReference type="Gene3D" id="1.20.120.960">
    <property type="entry name" value="Histidine kinase NarX, sensor domain"/>
    <property type="match status" value="1"/>
</dbReference>
<dbReference type="EC" id="2.7.13.3" evidence="14"/>
<evidence type="ECO:0000313" key="17">
    <source>
        <dbReference type="EMBL" id="RQP22666.1"/>
    </source>
</evidence>
<keyword evidence="11 15" id="KW-1133">Transmembrane helix</keyword>
<evidence type="ECO:0000256" key="1">
    <source>
        <dbReference type="ARBA" id="ARBA00000085"/>
    </source>
</evidence>
<keyword evidence="8 14" id="KW-0547">Nucleotide-binding</keyword>
<proteinExistence type="predicted"/>
<dbReference type="InterPro" id="IPR050482">
    <property type="entry name" value="Sensor_HK_TwoCompSys"/>
</dbReference>
<dbReference type="GO" id="GO:0005524">
    <property type="term" value="F:ATP binding"/>
    <property type="evidence" value="ECO:0007669"/>
    <property type="project" value="UniProtKB-UniRule"/>
</dbReference>
<dbReference type="CDD" id="cd06225">
    <property type="entry name" value="HAMP"/>
    <property type="match status" value="1"/>
</dbReference>
<dbReference type="InterPro" id="IPR003594">
    <property type="entry name" value="HATPase_dom"/>
</dbReference>
<evidence type="ECO:0000256" key="5">
    <source>
        <dbReference type="ARBA" id="ARBA00022553"/>
    </source>
</evidence>
<evidence type="ECO:0000256" key="4">
    <source>
        <dbReference type="ARBA" id="ARBA00022519"/>
    </source>
</evidence>
<dbReference type="Gene3D" id="3.30.450.40">
    <property type="match status" value="1"/>
</dbReference>
<keyword evidence="5" id="KW-0597">Phosphoprotein</keyword>
<keyword evidence="18" id="KW-1185">Reference proteome</keyword>
<evidence type="ECO:0000256" key="7">
    <source>
        <dbReference type="ARBA" id="ARBA00022692"/>
    </source>
</evidence>
<dbReference type="Pfam" id="PF07730">
    <property type="entry name" value="HisKA_3"/>
    <property type="match status" value="1"/>
</dbReference>
<dbReference type="SUPFAM" id="SSF55874">
    <property type="entry name" value="ATPase domain of HSP90 chaperone/DNA topoisomerase II/histidine kinase"/>
    <property type="match status" value="1"/>
</dbReference>
<dbReference type="PANTHER" id="PTHR24421:SF10">
    <property type="entry name" value="NITRATE_NITRITE SENSOR PROTEIN NARQ"/>
    <property type="match status" value="1"/>
</dbReference>
<dbReference type="InterPro" id="IPR042295">
    <property type="entry name" value="NarX-like_N_sf"/>
</dbReference>
<dbReference type="Pfam" id="PF00672">
    <property type="entry name" value="HAMP"/>
    <property type="match status" value="1"/>
</dbReference>
<keyword evidence="6 14" id="KW-0808">Transferase</keyword>
<name>A0A3N7HNI6_9BURK</name>
<evidence type="ECO:0000256" key="6">
    <source>
        <dbReference type="ARBA" id="ARBA00022679"/>
    </source>
</evidence>
<keyword evidence="12 14" id="KW-0902">Two-component regulatory system</keyword>
<keyword evidence="3 14" id="KW-1003">Cell membrane</keyword>
<feature type="domain" description="HAMP" evidence="16">
    <location>
        <begin position="177"/>
        <end position="229"/>
    </location>
</feature>
<evidence type="ECO:0000256" key="13">
    <source>
        <dbReference type="ARBA" id="ARBA00023136"/>
    </source>
</evidence>
<evidence type="ECO:0000256" key="3">
    <source>
        <dbReference type="ARBA" id="ARBA00022475"/>
    </source>
</evidence>
<dbReference type="Pfam" id="PF13675">
    <property type="entry name" value="PilJ"/>
    <property type="match status" value="1"/>
</dbReference>
<dbReference type="Pfam" id="PF02518">
    <property type="entry name" value="HATPase_c"/>
    <property type="match status" value="1"/>
</dbReference>
<dbReference type="CDD" id="cd16917">
    <property type="entry name" value="HATPase_UhpB-NarQ-NarX-like"/>
    <property type="match status" value="1"/>
</dbReference>
<keyword evidence="13 14" id="KW-0472">Membrane</keyword>
<keyword evidence="10 14" id="KW-0067">ATP-binding</keyword>
<evidence type="ECO:0000256" key="14">
    <source>
        <dbReference type="PIRNR" id="PIRNR003167"/>
    </source>
</evidence>
<dbReference type="SMART" id="SM00304">
    <property type="entry name" value="HAMP"/>
    <property type="match status" value="1"/>
</dbReference>
<dbReference type="InterPro" id="IPR011712">
    <property type="entry name" value="Sig_transdc_His_kin_sub3_dim/P"/>
</dbReference>
<dbReference type="Gene3D" id="6.10.340.10">
    <property type="match status" value="1"/>
</dbReference>
<dbReference type="PIRSF" id="PIRSF003167">
    <property type="entry name" value="STHK_NarX/NarQ"/>
    <property type="match status" value="1"/>
</dbReference>
<comment type="subcellular location">
    <subcellularLocation>
        <location evidence="2">Cell inner membrane</location>
        <topology evidence="2">Multi-pass membrane protein</topology>
    </subcellularLocation>
</comment>
<dbReference type="PANTHER" id="PTHR24421">
    <property type="entry name" value="NITRATE/NITRITE SENSOR PROTEIN NARX-RELATED"/>
    <property type="match status" value="1"/>
</dbReference>
<protein>
    <recommendedName>
        <fullName evidence="14">Sensor protein</fullName>
        <ecNumber evidence="14">2.7.13.3</ecNumber>
    </recommendedName>
</protein>
<organism evidence="17 18">
    <name type="scientific">Piscinibacter terrae</name>
    <dbReference type="NCBI Taxonomy" id="2496871"/>
    <lineage>
        <taxon>Bacteria</taxon>
        <taxon>Pseudomonadati</taxon>
        <taxon>Pseudomonadota</taxon>
        <taxon>Betaproteobacteria</taxon>
        <taxon>Burkholderiales</taxon>
        <taxon>Sphaerotilaceae</taxon>
        <taxon>Piscinibacter</taxon>
    </lineage>
</organism>
<comment type="caution">
    <text evidence="17">The sequence shown here is derived from an EMBL/GenBank/DDBJ whole genome shotgun (WGS) entry which is preliminary data.</text>
</comment>
<evidence type="ECO:0000256" key="15">
    <source>
        <dbReference type="SAM" id="Phobius"/>
    </source>
</evidence>
<dbReference type="RefSeq" id="WP_124542230.1">
    <property type="nucleotide sequence ID" value="NZ_QUSW01000006.1"/>
</dbReference>
<evidence type="ECO:0000259" key="16">
    <source>
        <dbReference type="PROSITE" id="PS50885"/>
    </source>
</evidence>
<keyword evidence="4 14" id="KW-0997">Cell inner membrane</keyword>
<gene>
    <name evidence="17" type="ORF">DZC73_20370</name>
</gene>
<evidence type="ECO:0000256" key="11">
    <source>
        <dbReference type="ARBA" id="ARBA00022989"/>
    </source>
</evidence>
<dbReference type="InterPro" id="IPR016380">
    <property type="entry name" value="Sig_transdc_His_kin_NarX/NarQ"/>
</dbReference>
<reference evidence="17 18" key="1">
    <citation type="submission" date="2018-08" db="EMBL/GenBank/DDBJ databases">
        <authorList>
            <person name="Khan S.A."/>
            <person name="Jeon C.O."/>
            <person name="Chun B.H."/>
            <person name="Jeong S.E."/>
        </authorList>
    </citation>
    <scope>NUCLEOTIDE SEQUENCE [LARGE SCALE GENOMIC DNA]</scope>
    <source>
        <strain evidence="17 18">S-16</strain>
    </source>
</reference>
<dbReference type="GO" id="GO:0005886">
    <property type="term" value="C:plasma membrane"/>
    <property type="evidence" value="ECO:0007669"/>
    <property type="project" value="UniProtKB-SubCell"/>
</dbReference>
<dbReference type="InterPro" id="IPR003018">
    <property type="entry name" value="GAF"/>
</dbReference>
<dbReference type="GO" id="GO:0000155">
    <property type="term" value="F:phosphorelay sensor kinase activity"/>
    <property type="evidence" value="ECO:0007669"/>
    <property type="project" value="UniProtKB-UniRule"/>
</dbReference>